<dbReference type="InterPro" id="IPR056120">
    <property type="entry name" value="DUF7703"/>
</dbReference>
<gene>
    <name evidence="3" type="ORF">B0T25DRAFT_225403</name>
</gene>
<dbReference type="PANTHER" id="PTHR37013:SF4">
    <property type="entry name" value="INTEGRAL MEMBRANE PROTEIN"/>
    <property type="match status" value="1"/>
</dbReference>
<keyword evidence="4" id="KW-1185">Reference proteome</keyword>
<accession>A0AAJ0HJY1</accession>
<evidence type="ECO:0000313" key="4">
    <source>
        <dbReference type="Proteomes" id="UP001275084"/>
    </source>
</evidence>
<sequence>MAAGANTTNSTAFTDAYSVYKKVQVTIFFIQELIISALYISETAKLLQTEVSVPGRRGPRLSSFKPHLILVNAVVIVLDITVLALEYSNFYDIQTSYKAFTYSIKLKLEFSILNRLVELTKSTRSSTFNQSNRPEALSLNTFEGTLNRAGARTPATGDSTACVPVSAGREVEGVTDSGAGGHKWS</sequence>
<evidence type="ECO:0000313" key="3">
    <source>
        <dbReference type="EMBL" id="KAK3354086.1"/>
    </source>
</evidence>
<organism evidence="3 4">
    <name type="scientific">Lasiosphaeria hispida</name>
    <dbReference type="NCBI Taxonomy" id="260671"/>
    <lineage>
        <taxon>Eukaryota</taxon>
        <taxon>Fungi</taxon>
        <taxon>Dikarya</taxon>
        <taxon>Ascomycota</taxon>
        <taxon>Pezizomycotina</taxon>
        <taxon>Sordariomycetes</taxon>
        <taxon>Sordariomycetidae</taxon>
        <taxon>Sordariales</taxon>
        <taxon>Lasiosphaeriaceae</taxon>
        <taxon>Lasiosphaeria</taxon>
    </lineage>
</organism>
<feature type="transmembrane region" description="Helical" evidence="1">
    <location>
        <begin position="68"/>
        <end position="87"/>
    </location>
</feature>
<proteinExistence type="predicted"/>
<keyword evidence="1" id="KW-0812">Transmembrane</keyword>
<evidence type="ECO:0000256" key="1">
    <source>
        <dbReference type="SAM" id="Phobius"/>
    </source>
</evidence>
<dbReference type="EMBL" id="JAUIQD010000004">
    <property type="protein sequence ID" value="KAK3354086.1"/>
    <property type="molecule type" value="Genomic_DNA"/>
</dbReference>
<dbReference type="Pfam" id="PF24802">
    <property type="entry name" value="DUF7703"/>
    <property type="match status" value="1"/>
</dbReference>
<evidence type="ECO:0000259" key="2">
    <source>
        <dbReference type="Pfam" id="PF24802"/>
    </source>
</evidence>
<dbReference type="AlphaFoldDB" id="A0AAJ0HJY1"/>
<dbReference type="Proteomes" id="UP001275084">
    <property type="component" value="Unassembled WGS sequence"/>
</dbReference>
<reference evidence="3" key="2">
    <citation type="submission" date="2023-06" db="EMBL/GenBank/DDBJ databases">
        <authorList>
            <consortium name="Lawrence Berkeley National Laboratory"/>
            <person name="Haridas S."/>
            <person name="Hensen N."/>
            <person name="Bonometti L."/>
            <person name="Westerberg I."/>
            <person name="Brannstrom I.O."/>
            <person name="Guillou S."/>
            <person name="Cros-Aarteil S."/>
            <person name="Calhoun S."/>
            <person name="Kuo A."/>
            <person name="Mondo S."/>
            <person name="Pangilinan J."/>
            <person name="Riley R."/>
            <person name="Labutti K."/>
            <person name="Andreopoulos B."/>
            <person name="Lipzen A."/>
            <person name="Chen C."/>
            <person name="Yanf M."/>
            <person name="Daum C."/>
            <person name="Ng V."/>
            <person name="Clum A."/>
            <person name="Steindorff A."/>
            <person name="Ohm R."/>
            <person name="Martin F."/>
            <person name="Silar P."/>
            <person name="Natvig D."/>
            <person name="Lalanne C."/>
            <person name="Gautier V."/>
            <person name="Ament-Velasquez S.L."/>
            <person name="Kruys A."/>
            <person name="Hutchinson M.I."/>
            <person name="Powell A.J."/>
            <person name="Barry K."/>
            <person name="Miller A.N."/>
            <person name="Grigoriev I.V."/>
            <person name="Debuchy R."/>
            <person name="Gladieux P."/>
            <person name="Thoren M.H."/>
            <person name="Johannesson H."/>
        </authorList>
    </citation>
    <scope>NUCLEOTIDE SEQUENCE</scope>
    <source>
        <strain evidence="3">CBS 955.72</strain>
    </source>
</reference>
<keyword evidence="1" id="KW-0472">Membrane</keyword>
<feature type="domain" description="DUF7703" evidence="2">
    <location>
        <begin position="4"/>
        <end position="122"/>
    </location>
</feature>
<protein>
    <recommendedName>
        <fullName evidence="2">DUF7703 domain-containing protein</fullName>
    </recommendedName>
</protein>
<keyword evidence="1" id="KW-1133">Transmembrane helix</keyword>
<name>A0AAJ0HJY1_9PEZI</name>
<reference evidence="3" key="1">
    <citation type="journal article" date="2023" name="Mol. Phylogenet. Evol.">
        <title>Genome-scale phylogeny and comparative genomics of the fungal order Sordariales.</title>
        <authorList>
            <person name="Hensen N."/>
            <person name="Bonometti L."/>
            <person name="Westerberg I."/>
            <person name="Brannstrom I.O."/>
            <person name="Guillou S."/>
            <person name="Cros-Aarteil S."/>
            <person name="Calhoun S."/>
            <person name="Haridas S."/>
            <person name="Kuo A."/>
            <person name="Mondo S."/>
            <person name="Pangilinan J."/>
            <person name="Riley R."/>
            <person name="LaButti K."/>
            <person name="Andreopoulos B."/>
            <person name="Lipzen A."/>
            <person name="Chen C."/>
            <person name="Yan M."/>
            <person name="Daum C."/>
            <person name="Ng V."/>
            <person name="Clum A."/>
            <person name="Steindorff A."/>
            <person name="Ohm R.A."/>
            <person name="Martin F."/>
            <person name="Silar P."/>
            <person name="Natvig D.O."/>
            <person name="Lalanne C."/>
            <person name="Gautier V."/>
            <person name="Ament-Velasquez S.L."/>
            <person name="Kruys A."/>
            <person name="Hutchinson M.I."/>
            <person name="Powell A.J."/>
            <person name="Barry K."/>
            <person name="Miller A.N."/>
            <person name="Grigoriev I.V."/>
            <person name="Debuchy R."/>
            <person name="Gladieux P."/>
            <person name="Hiltunen Thoren M."/>
            <person name="Johannesson H."/>
        </authorList>
    </citation>
    <scope>NUCLEOTIDE SEQUENCE</scope>
    <source>
        <strain evidence="3">CBS 955.72</strain>
    </source>
</reference>
<dbReference type="PANTHER" id="PTHR37013">
    <property type="entry name" value="INTEGRAL MEMBRANE PROTEIN (AFU_ORTHOLOGUE AFUA_1G05950)-RELATED"/>
    <property type="match status" value="1"/>
</dbReference>
<comment type="caution">
    <text evidence="3">The sequence shown here is derived from an EMBL/GenBank/DDBJ whole genome shotgun (WGS) entry which is preliminary data.</text>
</comment>